<name>A0ABQ2KP34_9MICO</name>
<comment type="caution">
    <text evidence="3">The sequence shown here is derived from an EMBL/GenBank/DDBJ whole genome shotgun (WGS) entry which is preliminary data.</text>
</comment>
<keyword evidence="4" id="KW-1185">Reference proteome</keyword>
<reference evidence="4" key="1">
    <citation type="journal article" date="2019" name="Int. J. Syst. Evol. Microbiol.">
        <title>The Global Catalogue of Microorganisms (GCM) 10K type strain sequencing project: providing services to taxonomists for standard genome sequencing and annotation.</title>
        <authorList>
            <consortium name="The Broad Institute Genomics Platform"/>
            <consortium name="The Broad Institute Genome Sequencing Center for Infectious Disease"/>
            <person name="Wu L."/>
            <person name="Ma J."/>
        </authorList>
    </citation>
    <scope>NUCLEOTIDE SEQUENCE [LARGE SCALE GENOMIC DNA]</scope>
    <source>
        <strain evidence="4">CGMCC 1.6960</strain>
    </source>
</reference>
<evidence type="ECO:0000313" key="3">
    <source>
        <dbReference type="EMBL" id="GGN85781.1"/>
    </source>
</evidence>
<evidence type="ECO:0000256" key="2">
    <source>
        <dbReference type="SAM" id="Phobius"/>
    </source>
</evidence>
<proteinExistence type="predicted"/>
<feature type="compositionally biased region" description="Low complexity" evidence="1">
    <location>
        <begin position="1"/>
        <end position="10"/>
    </location>
</feature>
<keyword evidence="2" id="KW-0812">Transmembrane</keyword>
<evidence type="ECO:0000256" key="1">
    <source>
        <dbReference type="SAM" id="MobiDB-lite"/>
    </source>
</evidence>
<gene>
    <name evidence="3" type="ORF">GCM10010968_18960</name>
</gene>
<organism evidence="3 4">
    <name type="scientific">Agrococcus terreus</name>
    <dbReference type="NCBI Taxonomy" id="574649"/>
    <lineage>
        <taxon>Bacteria</taxon>
        <taxon>Bacillati</taxon>
        <taxon>Actinomycetota</taxon>
        <taxon>Actinomycetes</taxon>
        <taxon>Micrococcales</taxon>
        <taxon>Microbacteriaceae</taxon>
        <taxon>Agrococcus</taxon>
    </lineage>
</organism>
<keyword evidence="2" id="KW-0472">Membrane</keyword>
<dbReference type="EMBL" id="BMLM01000001">
    <property type="protein sequence ID" value="GGN85781.1"/>
    <property type="molecule type" value="Genomic_DNA"/>
</dbReference>
<keyword evidence="2" id="KW-1133">Transmembrane helix</keyword>
<evidence type="ECO:0000313" key="4">
    <source>
        <dbReference type="Proteomes" id="UP000626982"/>
    </source>
</evidence>
<protein>
    <submittedName>
        <fullName evidence="3">Uncharacterized protein</fullName>
    </submittedName>
</protein>
<accession>A0ABQ2KP34</accession>
<dbReference type="Proteomes" id="UP000626982">
    <property type="component" value="Unassembled WGS sequence"/>
</dbReference>
<feature type="region of interest" description="Disordered" evidence="1">
    <location>
        <begin position="1"/>
        <end position="24"/>
    </location>
</feature>
<dbReference type="RefSeq" id="WP_188717912.1">
    <property type="nucleotide sequence ID" value="NZ_BAABBD010000005.1"/>
</dbReference>
<sequence>MTSAAQPRPAARARRPRPRAAQRSSRLGLLVGGLLACWLLSGPKGSSGRGFGEEGAEGGFHAVIVVMPEVRTAVLLLVLLGWATAVWHHDRFMGDRLSSVVLSVAWCTVIASFVIAHASLGIGLFAFSGDDLRDTPPQVFFPLELQVTEW</sequence>
<feature type="compositionally biased region" description="Basic residues" evidence="1">
    <location>
        <begin position="11"/>
        <end position="20"/>
    </location>
</feature>
<feature type="transmembrane region" description="Helical" evidence="2">
    <location>
        <begin position="100"/>
        <end position="127"/>
    </location>
</feature>